<evidence type="ECO:0000313" key="7">
    <source>
        <dbReference type="Proteomes" id="UP001595528"/>
    </source>
</evidence>
<feature type="domain" description="Solute-binding protein family 5" evidence="5">
    <location>
        <begin position="92"/>
        <end position="457"/>
    </location>
</feature>
<name>A0ABV7L8C5_9PROT</name>
<dbReference type="Gene3D" id="3.40.190.10">
    <property type="entry name" value="Periplasmic binding protein-like II"/>
    <property type="match status" value="1"/>
</dbReference>
<keyword evidence="3" id="KW-0813">Transport</keyword>
<dbReference type="PANTHER" id="PTHR30290">
    <property type="entry name" value="PERIPLASMIC BINDING COMPONENT OF ABC TRANSPORTER"/>
    <property type="match status" value="1"/>
</dbReference>
<comment type="subcellular location">
    <subcellularLocation>
        <location evidence="1">Periplasm</location>
    </subcellularLocation>
</comment>
<dbReference type="PANTHER" id="PTHR30290:SF10">
    <property type="entry name" value="PERIPLASMIC OLIGOPEPTIDE-BINDING PROTEIN-RELATED"/>
    <property type="match status" value="1"/>
</dbReference>
<dbReference type="Proteomes" id="UP001595528">
    <property type="component" value="Unassembled WGS sequence"/>
</dbReference>
<comment type="similarity">
    <text evidence="2">Belongs to the bacterial solute-binding protein 5 family.</text>
</comment>
<dbReference type="InterPro" id="IPR030678">
    <property type="entry name" value="Peptide/Ni-bd"/>
</dbReference>
<dbReference type="Gene3D" id="3.90.76.10">
    <property type="entry name" value="Dipeptide-binding Protein, Domain 1"/>
    <property type="match status" value="1"/>
</dbReference>
<dbReference type="InterPro" id="IPR000914">
    <property type="entry name" value="SBP_5_dom"/>
</dbReference>
<dbReference type="Pfam" id="PF00496">
    <property type="entry name" value="SBP_bac_5"/>
    <property type="match status" value="1"/>
</dbReference>
<sequence length="544" mass="60210">MDRRQFLKSTAAASMGAATIGAGLVPLARVLPAQAAQSVAVVALGTTINSLDLHRKGTNRPSYQVAINAYDRLVSFGTKTMPDGSLSYDSTKIEPDLAESWEFSSDGDTLTFKLRGDAVFADGSPVTAEDVKWSLDRAVTLGGFPTVQMKAGLLEKPEQFEVVDDKTFRINLIRFSKLTLPDLAVPVPFIINSKVAKAHATADDPWATEYLHRTTAGSGAFVVQRWDPGQQLVYGRNDKWTSGPLPGVSRVIIREIPNQSTRRALIEKGDVDISFDLPAKDAKELAEGAKLKVVSTPIENCVYSVGCNLKFEPFQDKRVRQAMAYAIPYEEIFKTAAYSVGVPMWGGASATPADIAWPQPFPYATDLDKAKALLEEAGYKDGFTVPFYISLDLVSWMEPTALLIQENLAKIGVTAPIEKIPGANWRTAALVEKRLEMHLDDFGGWLNYPDYYFFWAYMPGHLFNSYNYDNPELNKLVEETLHMPVDDPAYAPKIKELIEIAFTDVPRIPLWQPALSSAMGKDVEGYEYWFHRQIDCSRLSKAGA</sequence>
<keyword evidence="7" id="KW-1185">Reference proteome</keyword>
<accession>A0ABV7L8C5</accession>
<dbReference type="InterPro" id="IPR006311">
    <property type="entry name" value="TAT_signal"/>
</dbReference>
<reference evidence="7" key="1">
    <citation type="journal article" date="2019" name="Int. J. Syst. Evol. Microbiol.">
        <title>The Global Catalogue of Microorganisms (GCM) 10K type strain sequencing project: providing services to taxonomists for standard genome sequencing and annotation.</title>
        <authorList>
            <consortium name="The Broad Institute Genomics Platform"/>
            <consortium name="The Broad Institute Genome Sequencing Center for Infectious Disease"/>
            <person name="Wu L."/>
            <person name="Ma J."/>
        </authorList>
    </citation>
    <scope>NUCLEOTIDE SEQUENCE [LARGE SCALE GENOMIC DNA]</scope>
    <source>
        <strain evidence="7">KCTC 42964</strain>
    </source>
</reference>
<dbReference type="SUPFAM" id="SSF53850">
    <property type="entry name" value="Periplasmic binding protein-like II"/>
    <property type="match status" value="1"/>
</dbReference>
<dbReference type="Gene3D" id="3.10.105.10">
    <property type="entry name" value="Dipeptide-binding Protein, Domain 3"/>
    <property type="match status" value="1"/>
</dbReference>
<evidence type="ECO:0000259" key="5">
    <source>
        <dbReference type="Pfam" id="PF00496"/>
    </source>
</evidence>
<evidence type="ECO:0000256" key="3">
    <source>
        <dbReference type="ARBA" id="ARBA00022448"/>
    </source>
</evidence>
<evidence type="ECO:0000256" key="4">
    <source>
        <dbReference type="ARBA" id="ARBA00022729"/>
    </source>
</evidence>
<protein>
    <submittedName>
        <fullName evidence="6">ABC transporter substrate-binding protein</fullName>
    </submittedName>
</protein>
<dbReference type="RefSeq" id="WP_379906038.1">
    <property type="nucleotide sequence ID" value="NZ_JBHRTR010000048.1"/>
</dbReference>
<evidence type="ECO:0000256" key="2">
    <source>
        <dbReference type="ARBA" id="ARBA00005695"/>
    </source>
</evidence>
<gene>
    <name evidence="6" type="ORF">ACFOGJ_25660</name>
</gene>
<dbReference type="PIRSF" id="PIRSF002741">
    <property type="entry name" value="MppA"/>
    <property type="match status" value="1"/>
</dbReference>
<evidence type="ECO:0000313" key="6">
    <source>
        <dbReference type="EMBL" id="MFC3230661.1"/>
    </source>
</evidence>
<dbReference type="PROSITE" id="PS51318">
    <property type="entry name" value="TAT"/>
    <property type="match status" value="1"/>
</dbReference>
<organism evidence="6 7">
    <name type="scientific">Marinibaculum pumilum</name>
    <dbReference type="NCBI Taxonomy" id="1766165"/>
    <lineage>
        <taxon>Bacteria</taxon>
        <taxon>Pseudomonadati</taxon>
        <taxon>Pseudomonadota</taxon>
        <taxon>Alphaproteobacteria</taxon>
        <taxon>Rhodospirillales</taxon>
        <taxon>Rhodospirillaceae</taxon>
        <taxon>Marinibaculum</taxon>
    </lineage>
</organism>
<dbReference type="EMBL" id="JBHRTR010000048">
    <property type="protein sequence ID" value="MFC3230661.1"/>
    <property type="molecule type" value="Genomic_DNA"/>
</dbReference>
<evidence type="ECO:0000256" key="1">
    <source>
        <dbReference type="ARBA" id="ARBA00004418"/>
    </source>
</evidence>
<keyword evidence="4" id="KW-0732">Signal</keyword>
<comment type="caution">
    <text evidence="6">The sequence shown here is derived from an EMBL/GenBank/DDBJ whole genome shotgun (WGS) entry which is preliminary data.</text>
</comment>
<dbReference type="CDD" id="cd08512">
    <property type="entry name" value="PBP2_NikA_DppA_OppA_like_7"/>
    <property type="match status" value="1"/>
</dbReference>
<dbReference type="InterPro" id="IPR039424">
    <property type="entry name" value="SBP_5"/>
</dbReference>
<proteinExistence type="inferred from homology"/>